<name>A0ACC2ZS22_9EURO</name>
<accession>A0ACC2ZS22</accession>
<reference evidence="1" key="1">
    <citation type="submission" date="2022-10" db="EMBL/GenBank/DDBJ databases">
        <title>Culturing micro-colonial fungi from biological soil crusts in the Mojave desert and describing Neophaeococcomyces mojavensis, and introducing the new genera and species Taxawa tesnikishii.</title>
        <authorList>
            <person name="Kurbessoian T."/>
            <person name="Stajich J.E."/>
        </authorList>
    </citation>
    <scope>NUCLEOTIDE SEQUENCE</scope>
    <source>
        <strain evidence="1">JES_112</strain>
    </source>
</reference>
<organism evidence="1 2">
    <name type="scientific">Neophaeococcomyces mojaviensis</name>
    <dbReference type="NCBI Taxonomy" id="3383035"/>
    <lineage>
        <taxon>Eukaryota</taxon>
        <taxon>Fungi</taxon>
        <taxon>Dikarya</taxon>
        <taxon>Ascomycota</taxon>
        <taxon>Pezizomycotina</taxon>
        <taxon>Eurotiomycetes</taxon>
        <taxon>Chaetothyriomycetidae</taxon>
        <taxon>Chaetothyriales</taxon>
        <taxon>Chaetothyriales incertae sedis</taxon>
        <taxon>Neophaeococcomyces</taxon>
    </lineage>
</organism>
<dbReference type="EMBL" id="JAPDRQ010000362">
    <property type="protein sequence ID" value="KAJ9650269.1"/>
    <property type="molecule type" value="Genomic_DNA"/>
</dbReference>
<gene>
    <name evidence="1" type="ORF">H2198_010421</name>
</gene>
<dbReference type="Proteomes" id="UP001172386">
    <property type="component" value="Unassembled WGS sequence"/>
</dbReference>
<proteinExistence type="predicted"/>
<comment type="caution">
    <text evidence="1">The sequence shown here is derived from an EMBL/GenBank/DDBJ whole genome shotgun (WGS) entry which is preliminary data.</text>
</comment>
<sequence length="847" mass="94555">MRRQTKVHSLRRHFKESSPAEKTNTTTSSAWKRKSSSANFANTSIGRNASPQSRRSSTQDPLTNLTRFPTGLCSKCFEIVLHRFVNDRTTVQYHRNFVELVTSAKTCVLCCIFAKQAPLPPPDLSFTYDSRRAVVLSAARQPTSNVASPSLNLDKLIVHLPITKQNAGVQRAATLPVQAQLVATRDSPAATTGDVAGRRVYGGTNIVCATNWLADCVMHHTECRKSTDLIGSLMYAVPPRLLDLGCCDSSAITLIDTDHNFASPYVALTYTRGTAKVLSTNLANLDNRRKQIGTDKFNKTFKQAIYLTRMFGFRYLWIDAYCIVMDSPQDRTKHVPRMGIIYHNAALTLSAAVSASADDGLIRYKANILTEAKIPYRSKDGTPLGHFFATNSKPRDFNEDIANGELNQRGWCLQARALSRRTLHFGNDQLFWECDAGVWKEGCAIKYPPESLKDPLVHWRMSFVKYKRGAEPEQQKPLLANRKTIRPTSAMLVIPKIYHLWYSLITQYTGRILPREKDKSSGIAGLAYIFACLISQRQTQSGPSKPRPDTYVAGLWQNDLPFGLLWSSGSFHKWRMKFVKYPSKPRAPSWSWLSVEGPMRWPDGAVFSSGSFTGRSFMKVLDVGSHYDKRSGQDFATLRIRGKVALLSKLYGFRPEDAQWKREARDHDMAKHGQDEEEAEGPINLPCAMFDSSEVARVWSMLHGGSIDQRPNTGSSSEQPPSSRTTATFGRSSRSSTGTRRTPTKAQGNYDQQKDFVALLVIPAGCTQQNCAEHSFEASSLLGSNPEGRPKSVVFVKNNCGQGLAYALILYPSSMGEGLFRRVGIAQVRIADFATVERRRDREIVVV</sequence>
<protein>
    <submittedName>
        <fullName evidence="1">Uncharacterized protein</fullName>
    </submittedName>
</protein>
<evidence type="ECO:0000313" key="1">
    <source>
        <dbReference type="EMBL" id="KAJ9650269.1"/>
    </source>
</evidence>
<evidence type="ECO:0000313" key="2">
    <source>
        <dbReference type="Proteomes" id="UP001172386"/>
    </source>
</evidence>
<keyword evidence="2" id="KW-1185">Reference proteome</keyword>